<sequence>MATSTLSAPAGEGKQPWDVAAYQQSQSSWRTAYALGLLHNGPPLPTYSFPSRQRARQVAAAITQLVPKAKHPLLGIIFLNSNIIVEFGGDTPIDDPDTLPTEICGLPATYLHSGERHWDRNSTQDIATSDSQASTTDILREKVSEISNALSQTDLEDLKHQPFHIHHETSSAKTTLFAVGMQYDIDNTPPPKVPTACKNDKETDSTTTATTTARGPLSYSQMKLELYLLYHPDLQPDTQHDPQSAPQNDANANLPDEISPSVSHDVDGWMSRLLLPAPRFKTVHTVYKIVKPNRGADEQLDQDLQGMMIKEEGSGRVAGVVAYSDGTHVLATCFS</sequence>
<feature type="compositionally biased region" description="Polar residues" evidence="1">
    <location>
        <begin position="241"/>
        <end position="251"/>
    </location>
</feature>
<name>A0AAD6NEW5_DREDA</name>
<dbReference type="EMBL" id="JAQGDS010000012">
    <property type="protein sequence ID" value="KAJ6256676.1"/>
    <property type="molecule type" value="Genomic_DNA"/>
</dbReference>
<proteinExistence type="predicted"/>
<keyword evidence="3" id="KW-1185">Reference proteome</keyword>
<reference evidence="2" key="1">
    <citation type="submission" date="2023-01" db="EMBL/GenBank/DDBJ databases">
        <title>The chitinases involved in constricting ring structure development in the nematode-trapping fungus Drechslerella dactyloides.</title>
        <authorList>
            <person name="Wang R."/>
            <person name="Zhang L."/>
            <person name="Tang P."/>
            <person name="Li S."/>
            <person name="Liang L."/>
        </authorList>
    </citation>
    <scope>NUCLEOTIDE SEQUENCE</scope>
    <source>
        <strain evidence="2">YMF1.00031</strain>
    </source>
</reference>
<accession>A0AAD6NEW5</accession>
<dbReference type="AlphaFoldDB" id="A0AAD6NEW5"/>
<dbReference type="Proteomes" id="UP001221413">
    <property type="component" value="Unassembled WGS sequence"/>
</dbReference>
<comment type="caution">
    <text evidence="2">The sequence shown here is derived from an EMBL/GenBank/DDBJ whole genome shotgun (WGS) entry which is preliminary data.</text>
</comment>
<evidence type="ECO:0000313" key="3">
    <source>
        <dbReference type="Proteomes" id="UP001221413"/>
    </source>
</evidence>
<evidence type="ECO:0000313" key="2">
    <source>
        <dbReference type="EMBL" id="KAJ6256676.1"/>
    </source>
</evidence>
<feature type="region of interest" description="Disordered" evidence="1">
    <location>
        <begin position="234"/>
        <end position="253"/>
    </location>
</feature>
<organism evidence="2 3">
    <name type="scientific">Drechslerella dactyloides</name>
    <name type="common">Nematode-trapping fungus</name>
    <name type="synonym">Arthrobotrys dactyloides</name>
    <dbReference type="NCBI Taxonomy" id="74499"/>
    <lineage>
        <taxon>Eukaryota</taxon>
        <taxon>Fungi</taxon>
        <taxon>Dikarya</taxon>
        <taxon>Ascomycota</taxon>
        <taxon>Pezizomycotina</taxon>
        <taxon>Orbiliomycetes</taxon>
        <taxon>Orbiliales</taxon>
        <taxon>Orbiliaceae</taxon>
        <taxon>Drechslerella</taxon>
    </lineage>
</organism>
<gene>
    <name evidence="2" type="ORF">Dda_8541</name>
</gene>
<evidence type="ECO:0000256" key="1">
    <source>
        <dbReference type="SAM" id="MobiDB-lite"/>
    </source>
</evidence>
<feature type="region of interest" description="Disordered" evidence="1">
    <location>
        <begin position="196"/>
        <end position="215"/>
    </location>
</feature>
<protein>
    <submittedName>
        <fullName evidence="2">Uncharacterized protein</fullName>
    </submittedName>
</protein>